<keyword evidence="3" id="KW-1185">Reference proteome</keyword>
<protein>
    <submittedName>
        <fullName evidence="2">Putative anti-sigma regulatory factor, serine/threonine protein kinase</fullName>
    </submittedName>
</protein>
<keyword evidence="2" id="KW-0723">Serine/threonine-protein kinase</keyword>
<organism evidence="2 3">
    <name type="scientific">Monoglobus pectinilyticus</name>
    <dbReference type="NCBI Taxonomy" id="1981510"/>
    <lineage>
        <taxon>Bacteria</taxon>
        <taxon>Bacillati</taxon>
        <taxon>Bacillota</taxon>
        <taxon>Clostridia</taxon>
        <taxon>Monoglobales</taxon>
        <taxon>Monoglobaceae</taxon>
        <taxon>Monoglobus</taxon>
    </lineage>
</organism>
<dbReference type="RefSeq" id="WP_102366423.1">
    <property type="nucleotide sequence ID" value="NZ_CP020991.1"/>
</dbReference>
<sequence length="136" mass="14723">MQKHYDVDGHDFSIAGEASSNFKSYLKKLGIAPEVIRRVAIAMYEAEINTIIHGGGGICDAEVSKDRITITFRDHGPGIKDIDLAMQEGYSTASDQIREMGFGAGMGLPNIKKYTDGMNIDSKVGVGTTVELIINI</sequence>
<dbReference type="KEGG" id="mpec:B9O19_02150"/>
<dbReference type="InterPro" id="IPR036890">
    <property type="entry name" value="HATPase_C_sf"/>
</dbReference>
<dbReference type="GeneID" id="98063522"/>
<feature type="domain" description="Histidine kinase/HSP90-like ATPase" evidence="1">
    <location>
        <begin position="39"/>
        <end position="134"/>
    </location>
</feature>
<dbReference type="SUPFAM" id="SSF55874">
    <property type="entry name" value="ATPase domain of HSP90 chaperone/DNA topoisomerase II/histidine kinase"/>
    <property type="match status" value="1"/>
</dbReference>
<accession>A0A2K9P4V8</accession>
<dbReference type="AlphaFoldDB" id="A0A2K9P4V8"/>
<evidence type="ECO:0000259" key="1">
    <source>
        <dbReference type="Pfam" id="PF02518"/>
    </source>
</evidence>
<dbReference type="OrthoDB" id="9797578at2"/>
<keyword evidence="2" id="KW-0418">Kinase</keyword>
<dbReference type="InterPro" id="IPR003594">
    <property type="entry name" value="HATPase_dom"/>
</dbReference>
<dbReference type="Proteomes" id="UP000235589">
    <property type="component" value="Chromosome"/>
</dbReference>
<dbReference type="GO" id="GO:0004674">
    <property type="term" value="F:protein serine/threonine kinase activity"/>
    <property type="evidence" value="ECO:0007669"/>
    <property type="project" value="UniProtKB-KW"/>
</dbReference>
<evidence type="ECO:0000313" key="2">
    <source>
        <dbReference type="EMBL" id="AUO20292.1"/>
    </source>
</evidence>
<name>A0A2K9P4V8_9FIRM</name>
<dbReference type="Gene3D" id="3.30.565.10">
    <property type="entry name" value="Histidine kinase-like ATPase, C-terminal domain"/>
    <property type="match status" value="1"/>
</dbReference>
<dbReference type="EMBL" id="CP020991">
    <property type="protein sequence ID" value="AUO20292.1"/>
    <property type="molecule type" value="Genomic_DNA"/>
</dbReference>
<reference evidence="2 3" key="1">
    <citation type="submission" date="2017-04" db="EMBL/GenBank/DDBJ databases">
        <title>Monoglobus pectinilyticus 14 draft genome.</title>
        <authorList>
            <person name="Kim C."/>
            <person name="Rosendale D.I."/>
            <person name="Kelly W.J."/>
            <person name="Tannock G.W."/>
            <person name="Patchett M.L."/>
            <person name="Jordens J.Z."/>
        </authorList>
    </citation>
    <scope>NUCLEOTIDE SEQUENCE [LARGE SCALE GENOMIC DNA]</scope>
    <source>
        <strain evidence="2 3">14</strain>
    </source>
</reference>
<keyword evidence="2" id="KW-0808">Transferase</keyword>
<evidence type="ECO:0000313" key="3">
    <source>
        <dbReference type="Proteomes" id="UP000235589"/>
    </source>
</evidence>
<dbReference type="Pfam" id="PF02518">
    <property type="entry name" value="HATPase_c"/>
    <property type="match status" value="1"/>
</dbReference>
<gene>
    <name evidence="2" type="ORF">B9O19_02150</name>
</gene>
<proteinExistence type="predicted"/>